<dbReference type="AlphaFoldDB" id="A0A0F9FRG6"/>
<accession>A0A0F9FRG6</accession>
<reference evidence="1" key="1">
    <citation type="journal article" date="2015" name="Nature">
        <title>Complex archaea that bridge the gap between prokaryotes and eukaryotes.</title>
        <authorList>
            <person name="Spang A."/>
            <person name="Saw J.H."/>
            <person name="Jorgensen S.L."/>
            <person name="Zaremba-Niedzwiedzka K."/>
            <person name="Martijn J."/>
            <person name="Lind A.E."/>
            <person name="van Eijk R."/>
            <person name="Schleper C."/>
            <person name="Guy L."/>
            <person name="Ettema T.J."/>
        </authorList>
    </citation>
    <scope>NUCLEOTIDE SEQUENCE</scope>
</reference>
<gene>
    <name evidence="1" type="ORF">LCGC14_1917910</name>
</gene>
<evidence type="ECO:0000313" key="1">
    <source>
        <dbReference type="EMBL" id="KKL89114.1"/>
    </source>
</evidence>
<name>A0A0F9FRG6_9ZZZZ</name>
<proteinExistence type="predicted"/>
<dbReference type="EMBL" id="LAZR01020377">
    <property type="protein sequence ID" value="KKL89114.1"/>
    <property type="molecule type" value="Genomic_DNA"/>
</dbReference>
<organism evidence="1">
    <name type="scientific">marine sediment metagenome</name>
    <dbReference type="NCBI Taxonomy" id="412755"/>
    <lineage>
        <taxon>unclassified sequences</taxon>
        <taxon>metagenomes</taxon>
        <taxon>ecological metagenomes</taxon>
    </lineage>
</organism>
<sequence>MNKWRLHWDVEDEIVEDAFKRDAKRQAFYKILYREIKIKLTVTKVEP</sequence>
<comment type="caution">
    <text evidence="1">The sequence shown here is derived from an EMBL/GenBank/DDBJ whole genome shotgun (WGS) entry which is preliminary data.</text>
</comment>
<protein>
    <submittedName>
        <fullName evidence="1">Uncharacterized protein</fullName>
    </submittedName>
</protein>